<dbReference type="InterPro" id="IPR029063">
    <property type="entry name" value="SAM-dependent_MTases_sf"/>
</dbReference>
<comment type="caution">
    <text evidence="3">The sequence shown here is derived from an EMBL/GenBank/DDBJ whole genome shotgun (WGS) entry which is preliminary data.</text>
</comment>
<organism evidence="3 4">
    <name type="scientific">Roseococcus suduntuyensis</name>
    <dbReference type="NCBI Taxonomy" id="455361"/>
    <lineage>
        <taxon>Bacteria</taxon>
        <taxon>Pseudomonadati</taxon>
        <taxon>Pseudomonadota</taxon>
        <taxon>Alphaproteobacteria</taxon>
        <taxon>Acetobacterales</taxon>
        <taxon>Roseomonadaceae</taxon>
        <taxon>Roseococcus</taxon>
    </lineage>
</organism>
<proteinExistence type="predicted"/>
<dbReference type="Gene3D" id="3.40.50.150">
    <property type="entry name" value="Vaccinia Virus protein VP39"/>
    <property type="match status" value="1"/>
</dbReference>
<name>A0A840AAB4_9PROT</name>
<dbReference type="PANTHER" id="PTHR44068:SF11">
    <property type="entry name" value="GERANYL DIPHOSPHATE 2-C-METHYLTRANSFERASE"/>
    <property type="match status" value="1"/>
</dbReference>
<dbReference type="RefSeq" id="WP_207018088.1">
    <property type="nucleotide sequence ID" value="NZ_JACIDJ010000001.1"/>
</dbReference>
<dbReference type="InterPro" id="IPR013216">
    <property type="entry name" value="Methyltransf_11"/>
</dbReference>
<dbReference type="SUPFAM" id="SSF53335">
    <property type="entry name" value="S-adenosyl-L-methionine-dependent methyltransferases"/>
    <property type="match status" value="1"/>
</dbReference>
<accession>A0A840AAB4</accession>
<sequence length="293" mass="32494">MTRSPLPAAADLLLWAWTPWRRLAAADLYENLATRAFTREGLYLNLGLWRTARTIDEACPALATLVAEAAAMGPADEVVDVGFGFADQDILWARRFGPRHITGLNVTPVHVRLGRARVRRAGLADRITLRLGSATEMPLPDASCDVVTAVECAFHFHTREAFLAEAFRVLRPGGRLVLADIIRAAPDADPMRRRWQEVSWRGFATKFDIPAANADTRDAYLEKFRAAGFEGTTATSIGHDVFPGWHRALAEDPALFARLPASGRLPYRLLRRLPAERVYAALDYVLAVAQKPR</sequence>
<keyword evidence="4" id="KW-1185">Reference proteome</keyword>
<dbReference type="EMBL" id="JACIDJ010000001">
    <property type="protein sequence ID" value="MBB3897443.1"/>
    <property type="molecule type" value="Genomic_DNA"/>
</dbReference>
<dbReference type="PANTHER" id="PTHR44068">
    <property type="entry name" value="ZGC:194242"/>
    <property type="match status" value="1"/>
</dbReference>
<dbReference type="GO" id="GO:0008757">
    <property type="term" value="F:S-adenosylmethionine-dependent methyltransferase activity"/>
    <property type="evidence" value="ECO:0007669"/>
    <property type="project" value="InterPro"/>
</dbReference>
<evidence type="ECO:0000259" key="2">
    <source>
        <dbReference type="Pfam" id="PF08241"/>
    </source>
</evidence>
<evidence type="ECO:0000256" key="1">
    <source>
        <dbReference type="ARBA" id="ARBA00022679"/>
    </source>
</evidence>
<dbReference type="Pfam" id="PF08241">
    <property type="entry name" value="Methyltransf_11"/>
    <property type="match status" value="1"/>
</dbReference>
<reference evidence="3 4" key="1">
    <citation type="submission" date="2020-08" db="EMBL/GenBank/DDBJ databases">
        <title>Genomic Encyclopedia of Type Strains, Phase IV (KMG-IV): sequencing the most valuable type-strain genomes for metagenomic binning, comparative biology and taxonomic classification.</title>
        <authorList>
            <person name="Goeker M."/>
        </authorList>
    </citation>
    <scope>NUCLEOTIDE SEQUENCE [LARGE SCALE GENOMIC DNA]</scope>
    <source>
        <strain evidence="3 4">DSM 19979</strain>
    </source>
</reference>
<dbReference type="CDD" id="cd02440">
    <property type="entry name" value="AdoMet_MTases"/>
    <property type="match status" value="1"/>
</dbReference>
<evidence type="ECO:0000313" key="4">
    <source>
        <dbReference type="Proteomes" id="UP000553193"/>
    </source>
</evidence>
<gene>
    <name evidence="3" type="ORF">GGQ83_000869</name>
</gene>
<dbReference type="GO" id="GO:0032259">
    <property type="term" value="P:methylation"/>
    <property type="evidence" value="ECO:0007669"/>
    <property type="project" value="UniProtKB-KW"/>
</dbReference>
<dbReference type="AlphaFoldDB" id="A0A840AAB4"/>
<keyword evidence="1 3" id="KW-0808">Transferase</keyword>
<feature type="domain" description="Methyltransferase type 11" evidence="2">
    <location>
        <begin position="79"/>
        <end position="178"/>
    </location>
</feature>
<protein>
    <submittedName>
        <fullName evidence="3">SAM-dependent methyltransferase</fullName>
    </submittedName>
</protein>
<dbReference type="Proteomes" id="UP000553193">
    <property type="component" value="Unassembled WGS sequence"/>
</dbReference>
<keyword evidence="3" id="KW-0489">Methyltransferase</keyword>
<evidence type="ECO:0000313" key="3">
    <source>
        <dbReference type="EMBL" id="MBB3897443.1"/>
    </source>
</evidence>
<dbReference type="InterPro" id="IPR050447">
    <property type="entry name" value="Erg6_SMT_methyltransf"/>
</dbReference>